<keyword evidence="2" id="KW-1185">Reference proteome</keyword>
<accession>A0ABQ7AU87</accession>
<name>A0ABQ7AU87_BRACR</name>
<comment type="caution">
    <text evidence="1">The sequence shown here is derived from an EMBL/GenBank/DDBJ whole genome shotgun (WGS) entry which is preliminary data.</text>
</comment>
<evidence type="ECO:0000313" key="1">
    <source>
        <dbReference type="EMBL" id="KAF3517622.1"/>
    </source>
</evidence>
<evidence type="ECO:0000313" key="2">
    <source>
        <dbReference type="Proteomes" id="UP000266723"/>
    </source>
</evidence>
<sequence>MKLQNNNYSFWLALTWTLELLGPPLRLQLVPHKIPVIKFHEERTAQALSQREHSGMSLQHVRLGWEVYDRCFHASGDEKIYVGGCIATLLGYCFMLSSGLRARVLVTLTPKSIPVKHSDSMYYQCDWLLGWPPVLSTLDSVHLILPKLAICICIL</sequence>
<organism evidence="1 2">
    <name type="scientific">Brassica cretica</name>
    <name type="common">Mustard</name>
    <dbReference type="NCBI Taxonomy" id="69181"/>
    <lineage>
        <taxon>Eukaryota</taxon>
        <taxon>Viridiplantae</taxon>
        <taxon>Streptophyta</taxon>
        <taxon>Embryophyta</taxon>
        <taxon>Tracheophyta</taxon>
        <taxon>Spermatophyta</taxon>
        <taxon>Magnoliopsida</taxon>
        <taxon>eudicotyledons</taxon>
        <taxon>Gunneridae</taxon>
        <taxon>Pentapetalae</taxon>
        <taxon>rosids</taxon>
        <taxon>malvids</taxon>
        <taxon>Brassicales</taxon>
        <taxon>Brassicaceae</taxon>
        <taxon>Brassiceae</taxon>
        <taxon>Brassica</taxon>
    </lineage>
</organism>
<dbReference type="EMBL" id="QGKV02001556">
    <property type="protein sequence ID" value="KAF3517622.1"/>
    <property type="molecule type" value="Genomic_DNA"/>
</dbReference>
<dbReference type="Proteomes" id="UP000266723">
    <property type="component" value="Unassembled WGS sequence"/>
</dbReference>
<proteinExistence type="predicted"/>
<gene>
    <name evidence="1" type="ORF">DY000_02062730</name>
</gene>
<reference evidence="1 2" key="1">
    <citation type="journal article" date="2020" name="BMC Genomics">
        <title>Intraspecific diversification of the crop wild relative Brassica cretica Lam. using demographic model selection.</title>
        <authorList>
            <person name="Kioukis A."/>
            <person name="Michalopoulou V.A."/>
            <person name="Briers L."/>
            <person name="Pirintsos S."/>
            <person name="Studholme D.J."/>
            <person name="Pavlidis P."/>
            <person name="Sarris P.F."/>
        </authorList>
    </citation>
    <scope>NUCLEOTIDE SEQUENCE [LARGE SCALE GENOMIC DNA]</scope>
    <source>
        <strain evidence="2">cv. PFS-1207/04</strain>
    </source>
</reference>
<protein>
    <submittedName>
        <fullName evidence="1">Uncharacterized protein</fullName>
    </submittedName>
</protein>